<accession>A0A7R8CE87</accession>
<name>A0A7R8CE87_LEPSM</name>
<keyword evidence="3" id="KW-0732">Signal</keyword>
<feature type="region of interest" description="Disordered" evidence="2">
    <location>
        <begin position="101"/>
        <end position="135"/>
    </location>
</feature>
<evidence type="ECO:0000256" key="3">
    <source>
        <dbReference type="SAM" id="SignalP"/>
    </source>
</evidence>
<dbReference type="PANTHER" id="PTHR12236:SF79">
    <property type="entry name" value="CUTICULAR PROTEIN 50CB-RELATED"/>
    <property type="match status" value="1"/>
</dbReference>
<dbReference type="InterPro" id="IPR051217">
    <property type="entry name" value="Insect_Cuticle_Struc_Prot"/>
</dbReference>
<feature type="chain" id="PRO_5043310640" evidence="3">
    <location>
        <begin position="18"/>
        <end position="135"/>
    </location>
</feature>
<keyword evidence="1" id="KW-0193">Cuticle</keyword>
<protein>
    <submittedName>
        <fullName evidence="4">(salmon louse) hypothetical protein</fullName>
    </submittedName>
</protein>
<feature type="signal peptide" evidence="3">
    <location>
        <begin position="1"/>
        <end position="17"/>
    </location>
</feature>
<dbReference type="EMBL" id="HG994589">
    <property type="protein sequence ID" value="CAF2793755.1"/>
    <property type="molecule type" value="Genomic_DNA"/>
</dbReference>
<dbReference type="PROSITE" id="PS51155">
    <property type="entry name" value="CHIT_BIND_RR_2"/>
    <property type="match status" value="1"/>
</dbReference>
<dbReference type="Proteomes" id="UP000675881">
    <property type="component" value="Chromosome 10"/>
</dbReference>
<dbReference type="GO" id="GO:0031012">
    <property type="term" value="C:extracellular matrix"/>
    <property type="evidence" value="ECO:0007669"/>
    <property type="project" value="TreeGrafter"/>
</dbReference>
<evidence type="ECO:0000313" key="4">
    <source>
        <dbReference type="EMBL" id="CAF2793755.1"/>
    </source>
</evidence>
<sequence length="135" mass="14192">MKVTVIALALFAAAVSATSPPAPYAPAPVYPDTPPTYQYQYAVADDYAGLNFGANEGRDGYATSGEYSVALPDGRIQTVKYTVSDALSGFVADVTYSGEAKYEPYKPAPSPPAYRPAPPAYKPAPPPPPAYKPAK</sequence>
<evidence type="ECO:0000256" key="1">
    <source>
        <dbReference type="ARBA" id="ARBA00022460"/>
    </source>
</evidence>
<feature type="compositionally biased region" description="Pro residues" evidence="2">
    <location>
        <begin position="106"/>
        <end position="135"/>
    </location>
</feature>
<gene>
    <name evidence="4" type="ORF">LSAA_2253</name>
</gene>
<reference evidence="4" key="1">
    <citation type="submission" date="2021-02" db="EMBL/GenBank/DDBJ databases">
        <authorList>
            <person name="Bekaert M."/>
        </authorList>
    </citation>
    <scope>NUCLEOTIDE SEQUENCE</scope>
    <source>
        <strain evidence="4">IoA-00</strain>
    </source>
</reference>
<dbReference type="GO" id="GO:0005615">
    <property type="term" value="C:extracellular space"/>
    <property type="evidence" value="ECO:0007669"/>
    <property type="project" value="TreeGrafter"/>
</dbReference>
<dbReference type="InterPro" id="IPR000618">
    <property type="entry name" value="Insect_cuticle"/>
</dbReference>
<organism evidence="4 5">
    <name type="scientific">Lepeophtheirus salmonis</name>
    <name type="common">Salmon louse</name>
    <name type="synonym">Caligus salmonis</name>
    <dbReference type="NCBI Taxonomy" id="72036"/>
    <lineage>
        <taxon>Eukaryota</taxon>
        <taxon>Metazoa</taxon>
        <taxon>Ecdysozoa</taxon>
        <taxon>Arthropoda</taxon>
        <taxon>Crustacea</taxon>
        <taxon>Multicrustacea</taxon>
        <taxon>Hexanauplia</taxon>
        <taxon>Copepoda</taxon>
        <taxon>Siphonostomatoida</taxon>
        <taxon>Caligidae</taxon>
        <taxon>Lepeophtheirus</taxon>
    </lineage>
</organism>
<evidence type="ECO:0000313" key="5">
    <source>
        <dbReference type="Proteomes" id="UP000675881"/>
    </source>
</evidence>
<dbReference type="GO" id="GO:0042302">
    <property type="term" value="F:structural constituent of cuticle"/>
    <property type="evidence" value="ECO:0007669"/>
    <property type="project" value="UniProtKB-UniRule"/>
</dbReference>
<proteinExistence type="predicted"/>
<dbReference type="PANTHER" id="PTHR12236">
    <property type="entry name" value="STRUCTURAL CONTITUENT OF CUTICLE"/>
    <property type="match status" value="1"/>
</dbReference>
<dbReference type="Pfam" id="PF00379">
    <property type="entry name" value="Chitin_bind_4"/>
    <property type="match status" value="1"/>
</dbReference>
<evidence type="ECO:0000256" key="2">
    <source>
        <dbReference type="SAM" id="MobiDB-lite"/>
    </source>
</evidence>
<keyword evidence="5" id="KW-1185">Reference proteome</keyword>
<dbReference type="OrthoDB" id="6370668at2759"/>
<dbReference type="AlphaFoldDB" id="A0A7R8CE87"/>